<proteinExistence type="predicted"/>
<organism evidence="1 2">
    <name type="scientific">Glomus cerebriforme</name>
    <dbReference type="NCBI Taxonomy" id="658196"/>
    <lineage>
        <taxon>Eukaryota</taxon>
        <taxon>Fungi</taxon>
        <taxon>Fungi incertae sedis</taxon>
        <taxon>Mucoromycota</taxon>
        <taxon>Glomeromycotina</taxon>
        <taxon>Glomeromycetes</taxon>
        <taxon>Glomerales</taxon>
        <taxon>Glomeraceae</taxon>
        <taxon>Glomus</taxon>
    </lineage>
</organism>
<dbReference type="EMBL" id="QKYT01000257">
    <property type="protein sequence ID" value="RIA88561.1"/>
    <property type="molecule type" value="Genomic_DNA"/>
</dbReference>
<keyword evidence="2" id="KW-1185">Reference proteome</keyword>
<name>A0A397T091_9GLOM</name>
<accession>A0A397T091</accession>
<reference evidence="1 2" key="1">
    <citation type="submission" date="2018-06" db="EMBL/GenBank/DDBJ databases">
        <title>Comparative genomics reveals the genomic features of Rhizophagus irregularis, R. cerebriforme, R. diaphanum and Gigaspora rosea, and their symbiotic lifestyle signature.</title>
        <authorList>
            <person name="Morin E."/>
            <person name="San Clemente H."/>
            <person name="Chen E.C.H."/>
            <person name="De La Providencia I."/>
            <person name="Hainaut M."/>
            <person name="Kuo A."/>
            <person name="Kohler A."/>
            <person name="Murat C."/>
            <person name="Tang N."/>
            <person name="Roy S."/>
            <person name="Loubradou J."/>
            <person name="Henrissat B."/>
            <person name="Grigoriev I.V."/>
            <person name="Corradi N."/>
            <person name="Roux C."/>
            <person name="Martin F.M."/>
        </authorList>
    </citation>
    <scope>NUCLEOTIDE SEQUENCE [LARGE SCALE GENOMIC DNA]</scope>
    <source>
        <strain evidence="1 2">DAOM 227022</strain>
    </source>
</reference>
<dbReference type="Proteomes" id="UP000265703">
    <property type="component" value="Unassembled WGS sequence"/>
</dbReference>
<evidence type="ECO:0000313" key="2">
    <source>
        <dbReference type="Proteomes" id="UP000265703"/>
    </source>
</evidence>
<dbReference type="OrthoDB" id="2303235at2759"/>
<sequence>MSYGGYGKCNYEDPLTRVKCGCQRFSSTRNNRCVCKHHECYHETLLYPITFEYNQLIPYNIDEMINQTSNNYVERPQVRYKRPFICICLPYENPTKIPRKIKELTNDGLVKQTYFNVDSNEGIKNEIEKLFPRLKTREWSFFRCVSTADLNIANEPINGGWTINELRRIDLNIFKYDFF</sequence>
<evidence type="ECO:0000313" key="1">
    <source>
        <dbReference type="EMBL" id="RIA88561.1"/>
    </source>
</evidence>
<dbReference type="AlphaFoldDB" id="A0A397T091"/>
<gene>
    <name evidence="1" type="ORF">C1645_826138</name>
</gene>
<protein>
    <submittedName>
        <fullName evidence="1">Uncharacterized protein</fullName>
    </submittedName>
</protein>
<comment type="caution">
    <text evidence="1">The sequence shown here is derived from an EMBL/GenBank/DDBJ whole genome shotgun (WGS) entry which is preliminary data.</text>
</comment>